<evidence type="ECO:0000259" key="1">
    <source>
        <dbReference type="PROSITE" id="PS50943"/>
    </source>
</evidence>
<accession>A0A1I6UKK5</accession>
<dbReference type="Proteomes" id="UP000199239">
    <property type="component" value="Unassembled WGS sequence"/>
</dbReference>
<name>A0A1I6UKK5_9RHOB</name>
<dbReference type="Pfam" id="PF01381">
    <property type="entry name" value="HTH_3"/>
    <property type="match status" value="1"/>
</dbReference>
<dbReference type="SUPFAM" id="SSF47413">
    <property type="entry name" value="lambda repressor-like DNA-binding domains"/>
    <property type="match status" value="1"/>
</dbReference>
<evidence type="ECO:0000313" key="2">
    <source>
        <dbReference type="EMBL" id="SFT01960.1"/>
    </source>
</evidence>
<keyword evidence="3" id="KW-1185">Reference proteome</keyword>
<dbReference type="GO" id="GO:0003677">
    <property type="term" value="F:DNA binding"/>
    <property type="evidence" value="ECO:0007669"/>
    <property type="project" value="UniProtKB-KW"/>
</dbReference>
<dbReference type="SMART" id="SM00530">
    <property type="entry name" value="HTH_XRE"/>
    <property type="match status" value="1"/>
</dbReference>
<evidence type="ECO:0000313" key="3">
    <source>
        <dbReference type="Proteomes" id="UP000199239"/>
    </source>
</evidence>
<dbReference type="InterPro" id="IPR010982">
    <property type="entry name" value="Lambda_DNA-bd_dom_sf"/>
</dbReference>
<dbReference type="OrthoDB" id="7871866at2"/>
<gene>
    <name evidence="2" type="ORF">SAMN04488040_2801</name>
</gene>
<dbReference type="InterPro" id="IPR001387">
    <property type="entry name" value="Cro/C1-type_HTH"/>
</dbReference>
<dbReference type="Gene3D" id="1.10.260.40">
    <property type="entry name" value="lambda repressor-like DNA-binding domains"/>
    <property type="match status" value="1"/>
</dbReference>
<sequence length="96" mass="11039">MPRQKTVPKDIIRERRTKLHIRACEGELFLPDAVKEMRNAIAMTQVDFAYHFGLTRKQVIELENGRANPTLETLVKVCRPFGFKVGFVFPGKPPGW</sequence>
<protein>
    <submittedName>
        <fullName evidence="2">DNA-binding transcriptional regulator, XRE-family HTH domain</fullName>
    </submittedName>
</protein>
<dbReference type="AlphaFoldDB" id="A0A1I6UKK5"/>
<dbReference type="CDD" id="cd00093">
    <property type="entry name" value="HTH_XRE"/>
    <property type="match status" value="1"/>
</dbReference>
<reference evidence="3" key="1">
    <citation type="submission" date="2016-10" db="EMBL/GenBank/DDBJ databases">
        <authorList>
            <person name="Varghese N."/>
            <person name="Submissions S."/>
        </authorList>
    </citation>
    <scope>NUCLEOTIDE SEQUENCE [LARGE SCALE GENOMIC DNA]</scope>
    <source>
        <strain evidence="3">DSM 23422</strain>
    </source>
</reference>
<dbReference type="EMBL" id="FPAJ01000004">
    <property type="protein sequence ID" value="SFT01960.1"/>
    <property type="molecule type" value="Genomic_DNA"/>
</dbReference>
<keyword evidence="2" id="KW-0238">DNA-binding</keyword>
<dbReference type="PROSITE" id="PS50943">
    <property type="entry name" value="HTH_CROC1"/>
    <property type="match status" value="1"/>
</dbReference>
<proteinExistence type="predicted"/>
<organism evidence="2 3">
    <name type="scientific">Sulfitobacter marinus</name>
    <dbReference type="NCBI Taxonomy" id="394264"/>
    <lineage>
        <taxon>Bacteria</taxon>
        <taxon>Pseudomonadati</taxon>
        <taxon>Pseudomonadota</taxon>
        <taxon>Alphaproteobacteria</taxon>
        <taxon>Rhodobacterales</taxon>
        <taxon>Roseobacteraceae</taxon>
        <taxon>Sulfitobacter</taxon>
    </lineage>
</organism>
<feature type="domain" description="HTH cro/C1-type" evidence="1">
    <location>
        <begin position="34"/>
        <end position="88"/>
    </location>
</feature>